<evidence type="ECO:0000313" key="13">
    <source>
        <dbReference type="Proteomes" id="UP000594262"/>
    </source>
</evidence>
<keyword evidence="7 9" id="KW-0675">Receptor</keyword>
<evidence type="ECO:0000256" key="3">
    <source>
        <dbReference type="ARBA" id="ARBA00022692"/>
    </source>
</evidence>
<evidence type="ECO:0000256" key="4">
    <source>
        <dbReference type="ARBA" id="ARBA00022989"/>
    </source>
</evidence>
<feature type="transmembrane region" description="Helical" evidence="10">
    <location>
        <begin position="133"/>
        <end position="155"/>
    </location>
</feature>
<dbReference type="EnsemblMetazoa" id="CLYHEMT020513.1">
    <property type="protein sequence ID" value="CLYHEMP020513.1"/>
    <property type="gene ID" value="CLYHEMG020513"/>
</dbReference>
<evidence type="ECO:0000256" key="5">
    <source>
        <dbReference type="ARBA" id="ARBA00023040"/>
    </source>
</evidence>
<evidence type="ECO:0000256" key="2">
    <source>
        <dbReference type="ARBA" id="ARBA00022475"/>
    </source>
</evidence>
<keyword evidence="8 9" id="KW-0807">Transducer</keyword>
<dbReference type="AlphaFoldDB" id="A0A7M5XAM9"/>
<dbReference type="OrthoDB" id="5977853at2759"/>
<reference evidence="12" key="1">
    <citation type="submission" date="2021-01" db="UniProtKB">
        <authorList>
            <consortium name="EnsemblMetazoa"/>
        </authorList>
    </citation>
    <scope>IDENTIFICATION</scope>
</reference>
<feature type="transmembrane region" description="Helical" evidence="10">
    <location>
        <begin position="176"/>
        <end position="196"/>
    </location>
</feature>
<dbReference type="SMART" id="SM01381">
    <property type="entry name" value="7TM_GPCR_Srsx"/>
    <property type="match status" value="1"/>
</dbReference>
<dbReference type="Pfam" id="PF00001">
    <property type="entry name" value="7tm_1"/>
    <property type="match status" value="1"/>
</dbReference>
<dbReference type="PROSITE" id="PS50262">
    <property type="entry name" value="G_PROTEIN_RECEP_F1_2"/>
    <property type="match status" value="1"/>
</dbReference>
<dbReference type="GeneID" id="136821188"/>
<name>A0A7M5XAM9_9CNID</name>
<evidence type="ECO:0000256" key="8">
    <source>
        <dbReference type="ARBA" id="ARBA00023224"/>
    </source>
</evidence>
<dbReference type="PANTHER" id="PTHR24248">
    <property type="entry name" value="ADRENERGIC RECEPTOR-RELATED G-PROTEIN COUPLED RECEPTOR"/>
    <property type="match status" value="1"/>
</dbReference>
<protein>
    <recommendedName>
        <fullName evidence="11">G-protein coupled receptors family 1 profile domain-containing protein</fullName>
    </recommendedName>
</protein>
<dbReference type="InterPro" id="IPR000276">
    <property type="entry name" value="GPCR_Rhodpsn"/>
</dbReference>
<comment type="subcellular location">
    <subcellularLocation>
        <location evidence="1">Cell membrane</location>
        <topology evidence="1">Multi-pass membrane protein</topology>
    </subcellularLocation>
</comment>
<keyword evidence="5 9" id="KW-0297">G-protein coupled receptor</keyword>
<dbReference type="PRINTS" id="PR00237">
    <property type="entry name" value="GPCRRHODOPSN"/>
</dbReference>
<keyword evidence="13" id="KW-1185">Reference proteome</keyword>
<keyword evidence="3 9" id="KW-0812">Transmembrane</keyword>
<feature type="transmembrane region" description="Helical" evidence="10">
    <location>
        <begin position="333"/>
        <end position="358"/>
    </location>
</feature>
<comment type="similarity">
    <text evidence="9">Belongs to the G-protein coupled receptor 1 family.</text>
</comment>
<evidence type="ECO:0000256" key="9">
    <source>
        <dbReference type="RuleBase" id="RU000688"/>
    </source>
</evidence>
<dbReference type="Proteomes" id="UP000594262">
    <property type="component" value="Unplaced"/>
</dbReference>
<keyword evidence="4 10" id="KW-1133">Transmembrane helix</keyword>
<feature type="transmembrane region" description="Helical" evidence="10">
    <location>
        <begin position="92"/>
        <end position="113"/>
    </location>
</feature>
<keyword evidence="6 10" id="KW-0472">Membrane</keyword>
<evidence type="ECO:0000313" key="12">
    <source>
        <dbReference type="EnsemblMetazoa" id="CLYHEMP020513.1"/>
    </source>
</evidence>
<feature type="transmembrane region" description="Helical" evidence="10">
    <location>
        <begin position="57"/>
        <end position="80"/>
    </location>
</feature>
<evidence type="ECO:0000256" key="7">
    <source>
        <dbReference type="ARBA" id="ARBA00023170"/>
    </source>
</evidence>
<organism evidence="12 13">
    <name type="scientific">Clytia hemisphaerica</name>
    <dbReference type="NCBI Taxonomy" id="252671"/>
    <lineage>
        <taxon>Eukaryota</taxon>
        <taxon>Metazoa</taxon>
        <taxon>Cnidaria</taxon>
        <taxon>Hydrozoa</taxon>
        <taxon>Hydroidolina</taxon>
        <taxon>Leptothecata</taxon>
        <taxon>Obeliida</taxon>
        <taxon>Clytiidae</taxon>
        <taxon>Clytia</taxon>
    </lineage>
</organism>
<dbReference type="InterPro" id="IPR017452">
    <property type="entry name" value="GPCR_Rhodpsn_7TM"/>
</dbReference>
<dbReference type="SUPFAM" id="SSF81321">
    <property type="entry name" value="Family A G protein-coupled receptor-like"/>
    <property type="match status" value="1"/>
</dbReference>
<sequence>METSIKTSVYNWTTASPYSTYASILLQNSSANMTNLTNQNRQLQGSCESVGDIQVEMILYCIFIAIIMLSSVVGNLLTVLSIIMSRSLKKRVTFYFIASLACSDFCFAVFLLPFRITTRLNGNRFCHAVPACYVMIISDAIVNVASILNLLLIALDRFIAIKFPFIYTERMTGRAAKRMIAGVWSFAMLWSFLGIFRWDNNGSMISITTKPVCANVNYNFYAASSFGIYITVLIIITSSYITILMVALKQIKAIEATSVTVVLLNPNNNGSPGTTDKNKKRRRRRLNRELRATKSVAIVFLAYVICWLPLYVINVIIQIDSNYFLKLDKGVFLFIYYAFVEILPAVNTMINPFIYSFSNKQFRDAFKRIISKTLGLRLNLMGQDDFCSLDMSSLPNSPSVSRMGSSMKKV</sequence>
<proteinExistence type="inferred from homology"/>
<dbReference type="PROSITE" id="PS00237">
    <property type="entry name" value="G_PROTEIN_RECEP_F1_1"/>
    <property type="match status" value="1"/>
</dbReference>
<feature type="domain" description="G-protein coupled receptors family 1 profile" evidence="11">
    <location>
        <begin position="74"/>
        <end position="355"/>
    </location>
</feature>
<dbReference type="GO" id="GO:0005886">
    <property type="term" value="C:plasma membrane"/>
    <property type="evidence" value="ECO:0007669"/>
    <property type="project" value="UniProtKB-SubCell"/>
</dbReference>
<evidence type="ECO:0000256" key="10">
    <source>
        <dbReference type="SAM" id="Phobius"/>
    </source>
</evidence>
<accession>A0A7M5XAM9</accession>
<dbReference type="GO" id="GO:0004930">
    <property type="term" value="F:G protein-coupled receptor activity"/>
    <property type="evidence" value="ECO:0007669"/>
    <property type="project" value="UniProtKB-KW"/>
</dbReference>
<evidence type="ECO:0000256" key="1">
    <source>
        <dbReference type="ARBA" id="ARBA00004651"/>
    </source>
</evidence>
<feature type="transmembrane region" description="Helical" evidence="10">
    <location>
        <begin position="292"/>
        <end position="313"/>
    </location>
</feature>
<dbReference type="Gene3D" id="1.20.1070.10">
    <property type="entry name" value="Rhodopsin 7-helix transmembrane proteins"/>
    <property type="match status" value="1"/>
</dbReference>
<evidence type="ECO:0000259" key="11">
    <source>
        <dbReference type="PROSITE" id="PS50262"/>
    </source>
</evidence>
<dbReference type="RefSeq" id="XP_066933524.1">
    <property type="nucleotide sequence ID" value="XM_067077423.1"/>
</dbReference>
<keyword evidence="2" id="KW-1003">Cell membrane</keyword>
<evidence type="ECO:0000256" key="6">
    <source>
        <dbReference type="ARBA" id="ARBA00023136"/>
    </source>
</evidence>
<feature type="transmembrane region" description="Helical" evidence="10">
    <location>
        <begin position="226"/>
        <end position="248"/>
    </location>
</feature>